<keyword evidence="3" id="KW-1003">Cell membrane</keyword>
<feature type="transmembrane region" description="Helical" evidence="7">
    <location>
        <begin position="94"/>
        <end position="118"/>
    </location>
</feature>
<gene>
    <name evidence="8" type="ORF">EGD98_04245</name>
</gene>
<evidence type="ECO:0000313" key="8">
    <source>
        <dbReference type="EMBL" id="MBX0302880.1"/>
    </source>
</evidence>
<evidence type="ECO:0000256" key="5">
    <source>
        <dbReference type="ARBA" id="ARBA00022989"/>
    </source>
</evidence>
<feature type="transmembrane region" description="Helical" evidence="7">
    <location>
        <begin position="130"/>
        <end position="149"/>
    </location>
</feature>
<accession>A0A8J7YBA5</accession>
<feature type="transmembrane region" description="Helical" evidence="7">
    <location>
        <begin position="369"/>
        <end position="390"/>
    </location>
</feature>
<dbReference type="AlphaFoldDB" id="A0A8J7YBA5"/>
<dbReference type="PANTHER" id="PTHR30250:SF10">
    <property type="entry name" value="LIPOPOLYSACCHARIDE BIOSYNTHESIS PROTEIN WZXC"/>
    <property type="match status" value="1"/>
</dbReference>
<evidence type="ECO:0000313" key="9">
    <source>
        <dbReference type="Proteomes" id="UP000783863"/>
    </source>
</evidence>
<dbReference type="EMBL" id="RKLQ01000001">
    <property type="protein sequence ID" value="MBX0302880.1"/>
    <property type="molecule type" value="Genomic_DNA"/>
</dbReference>
<feature type="transmembrane region" description="Helical" evidence="7">
    <location>
        <begin position="461"/>
        <end position="479"/>
    </location>
</feature>
<sequence length="500" mass="55473">MRKKLKQLFERFLPTGSVLQRTVKSGIWATLTNISGRLLQVLMLIVLARVLSPAQFGLMGIALLLLSVCKRFTDIGINAALIRKKESNIDRYLNTTWLLEIARGLLILGVLFLAAPLVADFFGEPRATNLIRAIGFVPLIGGLRNPAIVYFEKDLEFHRDFLYNTGGAVAQFVVGVTVAWYSPTVWALVAASLSRPTVKTVLSYVLHDYRPWPSFDVDAARDLVSFGKWMTGASIMYWIAREGDDAFVGWFLSATALGFYQYAYRLADMPATEMSQIVSQVTFPAYSAVQGDISALQNALLQSTRFVAFLAFPMSFGIALVAPSFVPLLLGPQWTPMVVTMQLLALYGLCHAITGNYGEVWKTLDRPDLILKTSGLRVLMFSLFILPATARWGIEGTAFVITATYIFPILPLDIYLTANLTELRSIALYREYVYPFVASVTMFGTLWYARSLLDVSNLVEFAILVPAGAVIYGGVAVLLESQFEWGIRSNLQMITKGIRG</sequence>
<evidence type="ECO:0000256" key="6">
    <source>
        <dbReference type="ARBA" id="ARBA00023136"/>
    </source>
</evidence>
<reference evidence="8" key="1">
    <citation type="submission" date="2021-06" db="EMBL/GenBank/DDBJ databases">
        <title>Halomicroarcula sp. F24A a new haloarchaeum isolated from saline soil.</title>
        <authorList>
            <person name="Duran-Viseras A."/>
            <person name="Sanchez-Porro C."/>
            <person name="Ventosa A."/>
        </authorList>
    </citation>
    <scope>NUCLEOTIDE SEQUENCE</scope>
    <source>
        <strain evidence="8">F24A</strain>
    </source>
</reference>
<feature type="transmembrane region" description="Helical" evidence="7">
    <location>
        <begin position="336"/>
        <end position="357"/>
    </location>
</feature>
<feature type="transmembrane region" description="Helical" evidence="7">
    <location>
        <begin position="306"/>
        <end position="330"/>
    </location>
</feature>
<feature type="transmembrane region" description="Helical" evidence="7">
    <location>
        <begin position="432"/>
        <end position="449"/>
    </location>
</feature>
<protein>
    <submittedName>
        <fullName evidence="8">Lipopolysaccharide biosynthesis protein</fullName>
    </submittedName>
</protein>
<keyword evidence="5 7" id="KW-1133">Transmembrane helix</keyword>
<evidence type="ECO:0000256" key="7">
    <source>
        <dbReference type="SAM" id="Phobius"/>
    </source>
</evidence>
<proteinExistence type="inferred from homology"/>
<dbReference type="InterPro" id="IPR050833">
    <property type="entry name" value="Poly_Biosynth_Transport"/>
</dbReference>
<evidence type="ECO:0000256" key="1">
    <source>
        <dbReference type="ARBA" id="ARBA00004651"/>
    </source>
</evidence>
<dbReference type="Proteomes" id="UP000783863">
    <property type="component" value="Unassembled WGS sequence"/>
</dbReference>
<organism evidence="8 9">
    <name type="scientific">Haloarcula salinisoli</name>
    <dbReference type="NCBI Taxonomy" id="2487746"/>
    <lineage>
        <taxon>Archaea</taxon>
        <taxon>Methanobacteriati</taxon>
        <taxon>Methanobacteriota</taxon>
        <taxon>Stenosarchaea group</taxon>
        <taxon>Halobacteria</taxon>
        <taxon>Halobacteriales</taxon>
        <taxon>Haloarculaceae</taxon>
        <taxon>Haloarcula</taxon>
    </lineage>
</organism>
<feature type="transmembrane region" description="Helical" evidence="7">
    <location>
        <begin position="54"/>
        <end position="73"/>
    </location>
</feature>
<keyword evidence="6 7" id="KW-0472">Membrane</keyword>
<evidence type="ECO:0000256" key="4">
    <source>
        <dbReference type="ARBA" id="ARBA00022692"/>
    </source>
</evidence>
<keyword evidence="9" id="KW-1185">Reference proteome</keyword>
<dbReference type="CDD" id="cd13127">
    <property type="entry name" value="MATE_tuaB_like"/>
    <property type="match status" value="1"/>
</dbReference>
<dbReference type="Pfam" id="PF13440">
    <property type="entry name" value="Polysacc_synt_3"/>
    <property type="match status" value="1"/>
</dbReference>
<evidence type="ECO:0000256" key="3">
    <source>
        <dbReference type="ARBA" id="ARBA00022475"/>
    </source>
</evidence>
<feature type="transmembrane region" description="Helical" evidence="7">
    <location>
        <begin position="396"/>
        <end position="420"/>
    </location>
</feature>
<name>A0A8J7YBA5_9EURY</name>
<feature type="transmembrane region" description="Helical" evidence="7">
    <location>
        <begin position="161"/>
        <end position="181"/>
    </location>
</feature>
<evidence type="ECO:0000256" key="2">
    <source>
        <dbReference type="ARBA" id="ARBA00007430"/>
    </source>
</evidence>
<comment type="similarity">
    <text evidence="2">Belongs to the polysaccharide synthase family.</text>
</comment>
<comment type="caution">
    <text evidence="8">The sequence shown here is derived from an EMBL/GenBank/DDBJ whole genome shotgun (WGS) entry which is preliminary data.</text>
</comment>
<comment type="subcellular location">
    <subcellularLocation>
        <location evidence="1">Cell membrane</location>
        <topology evidence="1">Multi-pass membrane protein</topology>
    </subcellularLocation>
</comment>
<dbReference type="PANTHER" id="PTHR30250">
    <property type="entry name" value="PST FAMILY PREDICTED COLANIC ACID TRANSPORTER"/>
    <property type="match status" value="1"/>
</dbReference>
<keyword evidence="4 7" id="KW-0812">Transmembrane</keyword>
<dbReference type="GO" id="GO:0005886">
    <property type="term" value="C:plasma membrane"/>
    <property type="evidence" value="ECO:0007669"/>
    <property type="project" value="UniProtKB-SubCell"/>
</dbReference>
<dbReference type="RefSeq" id="WP_220587108.1">
    <property type="nucleotide sequence ID" value="NZ_RKLQ01000001.1"/>
</dbReference>